<evidence type="ECO:0000313" key="1">
    <source>
        <dbReference type="EMBL" id="KDR23510.1"/>
    </source>
</evidence>
<keyword evidence="2" id="KW-1185">Reference proteome</keyword>
<organism evidence="1 2">
    <name type="scientific">Zootermopsis nevadensis</name>
    <name type="common">Dampwood termite</name>
    <dbReference type="NCBI Taxonomy" id="136037"/>
    <lineage>
        <taxon>Eukaryota</taxon>
        <taxon>Metazoa</taxon>
        <taxon>Ecdysozoa</taxon>
        <taxon>Arthropoda</taxon>
        <taxon>Hexapoda</taxon>
        <taxon>Insecta</taxon>
        <taxon>Pterygota</taxon>
        <taxon>Neoptera</taxon>
        <taxon>Polyneoptera</taxon>
        <taxon>Dictyoptera</taxon>
        <taxon>Blattodea</taxon>
        <taxon>Blattoidea</taxon>
        <taxon>Termitoidae</taxon>
        <taxon>Termopsidae</taxon>
        <taxon>Zootermopsis</taxon>
    </lineage>
</organism>
<dbReference type="EMBL" id="KK852460">
    <property type="protein sequence ID" value="KDR23510.1"/>
    <property type="molecule type" value="Genomic_DNA"/>
</dbReference>
<dbReference type="InParanoid" id="A0A067RS14"/>
<name>A0A067RS14_ZOONE</name>
<dbReference type="Proteomes" id="UP000027135">
    <property type="component" value="Unassembled WGS sequence"/>
</dbReference>
<sequence>MDAFFVLLTVGIFCHNRFVSDGSSNIWDATSCSFHRCLLPPSTRKCSIKPRARNCSRNLAPRLCKITDNIREKSMVQLGRARHSCLSVRVFLNLLQFLYRYRILYVFYHSYEIV</sequence>
<reference evidence="1 2" key="1">
    <citation type="journal article" date="2014" name="Nat. Commun.">
        <title>Molecular traces of alternative social organization in a termite genome.</title>
        <authorList>
            <person name="Terrapon N."/>
            <person name="Li C."/>
            <person name="Robertson H.M."/>
            <person name="Ji L."/>
            <person name="Meng X."/>
            <person name="Booth W."/>
            <person name="Chen Z."/>
            <person name="Childers C.P."/>
            <person name="Glastad K.M."/>
            <person name="Gokhale K."/>
            <person name="Gowin J."/>
            <person name="Gronenberg W."/>
            <person name="Hermansen R.A."/>
            <person name="Hu H."/>
            <person name="Hunt B.G."/>
            <person name="Huylmans A.K."/>
            <person name="Khalil S.M."/>
            <person name="Mitchell R.D."/>
            <person name="Munoz-Torres M.C."/>
            <person name="Mustard J.A."/>
            <person name="Pan H."/>
            <person name="Reese J.T."/>
            <person name="Scharf M.E."/>
            <person name="Sun F."/>
            <person name="Vogel H."/>
            <person name="Xiao J."/>
            <person name="Yang W."/>
            <person name="Yang Z."/>
            <person name="Yang Z."/>
            <person name="Zhou J."/>
            <person name="Zhu J."/>
            <person name="Brent C.S."/>
            <person name="Elsik C.G."/>
            <person name="Goodisman M.A."/>
            <person name="Liberles D.A."/>
            <person name="Roe R.M."/>
            <person name="Vargo E.L."/>
            <person name="Vilcinskas A."/>
            <person name="Wang J."/>
            <person name="Bornberg-Bauer E."/>
            <person name="Korb J."/>
            <person name="Zhang G."/>
            <person name="Liebig J."/>
        </authorList>
    </citation>
    <scope>NUCLEOTIDE SEQUENCE [LARGE SCALE GENOMIC DNA]</scope>
    <source>
        <tissue evidence="1">Whole organism</tissue>
    </source>
</reference>
<evidence type="ECO:0000313" key="2">
    <source>
        <dbReference type="Proteomes" id="UP000027135"/>
    </source>
</evidence>
<protein>
    <submittedName>
        <fullName evidence="1">Uncharacterized protein</fullName>
    </submittedName>
</protein>
<accession>A0A067RS14</accession>
<gene>
    <name evidence="1" type="ORF">L798_08716</name>
</gene>
<dbReference type="AlphaFoldDB" id="A0A067RS14"/>
<proteinExistence type="predicted"/>